<protein>
    <submittedName>
        <fullName evidence="2">Uncharacterized protein</fullName>
    </submittedName>
</protein>
<dbReference type="GeneID" id="54547694"/>
<feature type="compositionally biased region" description="Basic and acidic residues" evidence="1">
    <location>
        <begin position="140"/>
        <end position="158"/>
    </location>
</feature>
<name>A0A6A6JM07_WESOR</name>
<gene>
    <name evidence="2" type="ORF">EI97DRAFT_299654</name>
</gene>
<feature type="region of interest" description="Disordered" evidence="1">
    <location>
        <begin position="129"/>
        <end position="158"/>
    </location>
</feature>
<keyword evidence="3" id="KW-1185">Reference proteome</keyword>
<sequence length="158" mass="16869">MPNQAVAVDAAAISIGVTECAWVSRTMRGGRDCSYGRMGWLCLPGTPTAGKTRCLAVMRTRPRALVVCVTVVAMEDGTHRSGPQGLRREREGGVSLSTKEPMRLERTSCATARDGPLARVSIFVCAAGVSSEKSTTRQNSRTEGRMGELRETKKPAGA</sequence>
<evidence type="ECO:0000313" key="3">
    <source>
        <dbReference type="Proteomes" id="UP000800097"/>
    </source>
</evidence>
<evidence type="ECO:0000313" key="2">
    <source>
        <dbReference type="EMBL" id="KAF2277631.1"/>
    </source>
</evidence>
<proteinExistence type="predicted"/>
<evidence type="ECO:0000256" key="1">
    <source>
        <dbReference type="SAM" id="MobiDB-lite"/>
    </source>
</evidence>
<dbReference type="EMBL" id="ML986490">
    <property type="protein sequence ID" value="KAF2277631.1"/>
    <property type="molecule type" value="Genomic_DNA"/>
</dbReference>
<dbReference type="RefSeq" id="XP_033655170.1">
    <property type="nucleotide sequence ID" value="XM_033794519.1"/>
</dbReference>
<reference evidence="2" key="1">
    <citation type="journal article" date="2020" name="Stud. Mycol.">
        <title>101 Dothideomycetes genomes: a test case for predicting lifestyles and emergence of pathogens.</title>
        <authorList>
            <person name="Haridas S."/>
            <person name="Albert R."/>
            <person name="Binder M."/>
            <person name="Bloem J."/>
            <person name="Labutti K."/>
            <person name="Salamov A."/>
            <person name="Andreopoulos B."/>
            <person name="Baker S."/>
            <person name="Barry K."/>
            <person name="Bills G."/>
            <person name="Bluhm B."/>
            <person name="Cannon C."/>
            <person name="Castanera R."/>
            <person name="Culley D."/>
            <person name="Daum C."/>
            <person name="Ezra D."/>
            <person name="Gonzalez J."/>
            <person name="Henrissat B."/>
            <person name="Kuo A."/>
            <person name="Liang C."/>
            <person name="Lipzen A."/>
            <person name="Lutzoni F."/>
            <person name="Magnuson J."/>
            <person name="Mondo S."/>
            <person name="Nolan M."/>
            <person name="Ohm R."/>
            <person name="Pangilinan J."/>
            <person name="Park H.-J."/>
            <person name="Ramirez L."/>
            <person name="Alfaro M."/>
            <person name="Sun H."/>
            <person name="Tritt A."/>
            <person name="Yoshinaga Y."/>
            <person name="Zwiers L.-H."/>
            <person name="Turgeon B."/>
            <person name="Goodwin S."/>
            <person name="Spatafora J."/>
            <person name="Crous P."/>
            <person name="Grigoriev I."/>
        </authorList>
    </citation>
    <scope>NUCLEOTIDE SEQUENCE</scope>
    <source>
        <strain evidence="2">CBS 379.55</strain>
    </source>
</reference>
<dbReference type="AlphaFoldDB" id="A0A6A6JM07"/>
<accession>A0A6A6JM07</accession>
<organism evidence="2 3">
    <name type="scientific">Westerdykella ornata</name>
    <dbReference type="NCBI Taxonomy" id="318751"/>
    <lineage>
        <taxon>Eukaryota</taxon>
        <taxon>Fungi</taxon>
        <taxon>Dikarya</taxon>
        <taxon>Ascomycota</taxon>
        <taxon>Pezizomycotina</taxon>
        <taxon>Dothideomycetes</taxon>
        <taxon>Pleosporomycetidae</taxon>
        <taxon>Pleosporales</taxon>
        <taxon>Sporormiaceae</taxon>
        <taxon>Westerdykella</taxon>
    </lineage>
</organism>
<dbReference type="Proteomes" id="UP000800097">
    <property type="component" value="Unassembled WGS sequence"/>
</dbReference>